<dbReference type="GO" id="GO:0022857">
    <property type="term" value="F:transmembrane transporter activity"/>
    <property type="evidence" value="ECO:0007669"/>
    <property type="project" value="InterPro"/>
</dbReference>
<dbReference type="InterPro" id="IPR020846">
    <property type="entry name" value="MFS_dom"/>
</dbReference>
<feature type="transmembrane region" description="Helical" evidence="6">
    <location>
        <begin position="348"/>
        <end position="381"/>
    </location>
</feature>
<name>A0A7I9WM96_9MYCO</name>
<evidence type="ECO:0000313" key="9">
    <source>
        <dbReference type="Proteomes" id="UP000465241"/>
    </source>
</evidence>
<keyword evidence="4 6" id="KW-1133">Transmembrane helix</keyword>
<feature type="transmembrane region" description="Helical" evidence="6">
    <location>
        <begin position="205"/>
        <end position="224"/>
    </location>
</feature>
<gene>
    <name evidence="8" type="ORF">MMUR_29910</name>
</gene>
<evidence type="ECO:0000259" key="7">
    <source>
        <dbReference type="PROSITE" id="PS50850"/>
    </source>
</evidence>
<feature type="domain" description="Major facilitator superfamily (MFS) profile" evidence="7">
    <location>
        <begin position="1"/>
        <end position="389"/>
    </location>
</feature>
<feature type="transmembrane region" description="Helical" evidence="6">
    <location>
        <begin position="281"/>
        <end position="307"/>
    </location>
</feature>
<dbReference type="InterPro" id="IPR050189">
    <property type="entry name" value="MFS_Efflux_Transporters"/>
</dbReference>
<accession>A0A7I9WM96</accession>
<dbReference type="SUPFAM" id="SSF103473">
    <property type="entry name" value="MFS general substrate transporter"/>
    <property type="match status" value="1"/>
</dbReference>
<dbReference type="InterPro" id="IPR011701">
    <property type="entry name" value="MFS"/>
</dbReference>
<dbReference type="Gene3D" id="1.20.1250.20">
    <property type="entry name" value="MFS general substrate transporter like domains"/>
    <property type="match status" value="1"/>
</dbReference>
<evidence type="ECO:0000256" key="5">
    <source>
        <dbReference type="ARBA" id="ARBA00023136"/>
    </source>
</evidence>
<keyword evidence="3 6" id="KW-0812">Transmembrane</keyword>
<dbReference type="EMBL" id="BLKT01000003">
    <property type="protein sequence ID" value="GFG58855.1"/>
    <property type="molecule type" value="Genomic_DNA"/>
</dbReference>
<evidence type="ECO:0000256" key="6">
    <source>
        <dbReference type="SAM" id="Phobius"/>
    </source>
</evidence>
<evidence type="ECO:0000256" key="4">
    <source>
        <dbReference type="ARBA" id="ARBA00022989"/>
    </source>
</evidence>
<sequence length="397" mass="39868">MRWDRTVRRSDAASTLASVVVLTGVQGVAPALPEMRDAFALDDAGASVLTFGYLLASAVIAAPVAALADRLGERRILVASLLVFGVAGGAVMGAPNIWVLIAARTVQGAAFGVVLAVTIGLTGKGLGTVALARAQSTRVIAMAVAEVVLPLAAGGILEVANWRVVGALQLAAIPAALICAVLLTGDDDVPSKDDAQRGLRPALSALHTPFGAAVQVPGFIRFLLKFAVLTYWPLLAADDYAMSPWAIGAVLSATAVASIVAAWATPILIGQWGTAWPTLSGLLCAAVPLMVFPAVPSAMVLAVLVVITGLGDGLIGVANNVSASLAAPDAGRSAFFGLTGSVRNLGKVAALAVIGGVAVAAPLSVAFAVAGTVGLVSTAVLPTIARGERDRASGKQL</sequence>
<feature type="transmembrane region" description="Helical" evidence="6">
    <location>
        <begin position="163"/>
        <end position="184"/>
    </location>
</feature>
<evidence type="ECO:0000313" key="8">
    <source>
        <dbReference type="EMBL" id="GFG58855.1"/>
    </source>
</evidence>
<dbReference type="PANTHER" id="PTHR43124:SF3">
    <property type="entry name" value="CHLORAMPHENICOL EFFLUX PUMP RV0191"/>
    <property type="match status" value="1"/>
</dbReference>
<dbReference type="AlphaFoldDB" id="A0A7I9WM96"/>
<feature type="transmembrane region" description="Helical" evidence="6">
    <location>
        <begin position="244"/>
        <end position="269"/>
    </location>
</feature>
<feature type="transmembrane region" description="Helical" evidence="6">
    <location>
        <begin position="76"/>
        <end position="103"/>
    </location>
</feature>
<dbReference type="Proteomes" id="UP000465241">
    <property type="component" value="Unassembled WGS sequence"/>
</dbReference>
<evidence type="ECO:0000256" key="3">
    <source>
        <dbReference type="ARBA" id="ARBA00022692"/>
    </source>
</evidence>
<feature type="transmembrane region" description="Helical" evidence="6">
    <location>
        <begin position="109"/>
        <end position="132"/>
    </location>
</feature>
<evidence type="ECO:0000256" key="2">
    <source>
        <dbReference type="ARBA" id="ARBA00022475"/>
    </source>
</evidence>
<comment type="caution">
    <text evidence="8">The sequence shown here is derived from an EMBL/GenBank/DDBJ whole genome shotgun (WGS) entry which is preliminary data.</text>
</comment>
<keyword evidence="9" id="KW-1185">Reference proteome</keyword>
<protein>
    <submittedName>
        <fullName evidence="8">MFS transporter</fullName>
    </submittedName>
</protein>
<organism evidence="8 9">
    <name type="scientific">Mycolicibacterium murale</name>
    <dbReference type="NCBI Taxonomy" id="182220"/>
    <lineage>
        <taxon>Bacteria</taxon>
        <taxon>Bacillati</taxon>
        <taxon>Actinomycetota</taxon>
        <taxon>Actinomycetes</taxon>
        <taxon>Mycobacteriales</taxon>
        <taxon>Mycobacteriaceae</taxon>
        <taxon>Mycolicibacterium</taxon>
    </lineage>
</organism>
<dbReference type="PROSITE" id="PS50850">
    <property type="entry name" value="MFS"/>
    <property type="match status" value="1"/>
</dbReference>
<keyword evidence="5 6" id="KW-0472">Membrane</keyword>
<feature type="transmembrane region" description="Helical" evidence="6">
    <location>
        <begin position="51"/>
        <end position="69"/>
    </location>
</feature>
<keyword evidence="2" id="KW-1003">Cell membrane</keyword>
<dbReference type="InterPro" id="IPR036259">
    <property type="entry name" value="MFS_trans_sf"/>
</dbReference>
<comment type="subcellular location">
    <subcellularLocation>
        <location evidence="1">Cell membrane</location>
        <topology evidence="1">Multi-pass membrane protein</topology>
    </subcellularLocation>
</comment>
<evidence type="ECO:0000256" key="1">
    <source>
        <dbReference type="ARBA" id="ARBA00004651"/>
    </source>
</evidence>
<dbReference type="PANTHER" id="PTHR43124">
    <property type="entry name" value="PURINE EFFLUX PUMP PBUE"/>
    <property type="match status" value="1"/>
</dbReference>
<dbReference type="Pfam" id="PF07690">
    <property type="entry name" value="MFS_1"/>
    <property type="match status" value="1"/>
</dbReference>
<dbReference type="GO" id="GO:0005886">
    <property type="term" value="C:plasma membrane"/>
    <property type="evidence" value="ECO:0007669"/>
    <property type="project" value="UniProtKB-SubCell"/>
</dbReference>
<proteinExistence type="predicted"/>
<reference evidence="8 9" key="1">
    <citation type="journal article" date="2019" name="Emerg. Microbes Infect.">
        <title>Comprehensive subspecies identification of 175 nontuberculous mycobacteria species based on 7547 genomic profiles.</title>
        <authorList>
            <person name="Matsumoto Y."/>
            <person name="Kinjo T."/>
            <person name="Motooka D."/>
            <person name="Nabeya D."/>
            <person name="Jung N."/>
            <person name="Uechi K."/>
            <person name="Horii T."/>
            <person name="Iida T."/>
            <person name="Fujita J."/>
            <person name="Nakamura S."/>
        </authorList>
    </citation>
    <scope>NUCLEOTIDE SEQUENCE [LARGE SCALE GENOMIC DNA]</scope>
    <source>
        <strain evidence="8 9">JCM 13392</strain>
    </source>
</reference>